<sequence>MPHGIGPNSSSAIAGRVLSVLRALHELGPGATSLAKLTQACRMPKSTVRRFMVEIEEAGYAQSSNSGAGAWFATMTPPLLPRRCGNSVAARALGVLTTLHHLGPGPVPLTALSAECSMSNSRTQRYLRAITAEGFAHPRGEQNWEAVRWQPAAVEALLVSPLATYSATASRRLRETRERTGQVVLLHSLVEVDTRLRVCTSADCTAGDGDFVRGLASDPRAQEALRTAPLDADAAGQVISAFLDPLTSLDDQRLVRVRGRGFARSPALLGGWDMLAVPIVRPVRGGRETAQAPYRTPTASRVTGALSVVGQPEEMTDQHWNTCLIALRTAARAYGEDMASRRHNGVAERWSA</sequence>
<feature type="domain" description="HTH iclR-type" evidence="1">
    <location>
        <begin position="89"/>
        <end position="137"/>
    </location>
</feature>
<dbReference type="Proteomes" id="UP001230328">
    <property type="component" value="Unassembled WGS sequence"/>
</dbReference>
<reference evidence="2 3" key="1">
    <citation type="submission" date="2023-07" db="EMBL/GenBank/DDBJ databases">
        <title>Comparative genomics of wheat-associated soil bacteria to identify genetic determinants of phenazine resistance.</title>
        <authorList>
            <person name="Mouncey N."/>
        </authorList>
    </citation>
    <scope>NUCLEOTIDE SEQUENCE [LARGE SCALE GENOMIC DNA]</scope>
    <source>
        <strain evidence="2 3">V2I4</strain>
    </source>
</reference>
<organism evidence="2 3">
    <name type="scientific">Streptomyces umbrinus</name>
    <dbReference type="NCBI Taxonomy" id="67370"/>
    <lineage>
        <taxon>Bacteria</taxon>
        <taxon>Bacillati</taxon>
        <taxon>Actinomycetota</taxon>
        <taxon>Actinomycetes</taxon>
        <taxon>Kitasatosporales</taxon>
        <taxon>Streptomycetaceae</taxon>
        <taxon>Streptomyces</taxon>
        <taxon>Streptomyces phaeochromogenes group</taxon>
    </lineage>
</organism>
<gene>
    <name evidence="2" type="ORF">QF035_009030</name>
</gene>
<evidence type="ECO:0000259" key="1">
    <source>
        <dbReference type="Pfam" id="PF09339"/>
    </source>
</evidence>
<dbReference type="SUPFAM" id="SSF46785">
    <property type="entry name" value="Winged helix' DNA-binding domain"/>
    <property type="match status" value="1"/>
</dbReference>
<dbReference type="Pfam" id="PF09339">
    <property type="entry name" value="HTH_IclR"/>
    <property type="match status" value="2"/>
</dbReference>
<protein>
    <recommendedName>
        <fullName evidence="1">HTH iclR-type domain-containing protein</fullName>
    </recommendedName>
</protein>
<accession>A0ABU0T6Y4</accession>
<dbReference type="InterPro" id="IPR050707">
    <property type="entry name" value="HTH_MetabolicPath_Reg"/>
</dbReference>
<dbReference type="InterPro" id="IPR005471">
    <property type="entry name" value="Tscrpt_reg_IclR_N"/>
</dbReference>
<proteinExistence type="predicted"/>
<dbReference type="InterPro" id="IPR036388">
    <property type="entry name" value="WH-like_DNA-bd_sf"/>
</dbReference>
<evidence type="ECO:0000313" key="3">
    <source>
        <dbReference type="Proteomes" id="UP001230328"/>
    </source>
</evidence>
<name>A0ABU0T6Y4_9ACTN</name>
<dbReference type="PANTHER" id="PTHR30136">
    <property type="entry name" value="HELIX-TURN-HELIX TRANSCRIPTIONAL REGULATOR, ICLR FAMILY"/>
    <property type="match status" value="1"/>
</dbReference>
<dbReference type="PANTHER" id="PTHR30136:SF35">
    <property type="entry name" value="HTH-TYPE TRANSCRIPTIONAL REGULATOR RV1719"/>
    <property type="match status" value="1"/>
</dbReference>
<evidence type="ECO:0000313" key="2">
    <source>
        <dbReference type="EMBL" id="MDQ1031448.1"/>
    </source>
</evidence>
<dbReference type="EMBL" id="JAUSZI010000002">
    <property type="protein sequence ID" value="MDQ1031448.1"/>
    <property type="molecule type" value="Genomic_DNA"/>
</dbReference>
<keyword evidence="3" id="KW-1185">Reference proteome</keyword>
<comment type="caution">
    <text evidence="2">The sequence shown here is derived from an EMBL/GenBank/DDBJ whole genome shotgun (WGS) entry which is preliminary data.</text>
</comment>
<dbReference type="InterPro" id="IPR036390">
    <property type="entry name" value="WH_DNA-bd_sf"/>
</dbReference>
<dbReference type="Gene3D" id="1.10.10.10">
    <property type="entry name" value="Winged helix-like DNA-binding domain superfamily/Winged helix DNA-binding domain"/>
    <property type="match status" value="1"/>
</dbReference>
<feature type="domain" description="HTH iclR-type" evidence="1">
    <location>
        <begin position="16"/>
        <end position="62"/>
    </location>
</feature>